<dbReference type="SMART" id="SM00530">
    <property type="entry name" value="HTH_XRE"/>
    <property type="match status" value="1"/>
</dbReference>
<feature type="domain" description="HTH cro/C1-type" evidence="1">
    <location>
        <begin position="83"/>
        <end position="137"/>
    </location>
</feature>
<comment type="caution">
    <text evidence="2">The sequence shown here is derived from an EMBL/GenBank/DDBJ whole genome shotgun (WGS) entry which is preliminary data.</text>
</comment>
<name>A0A5Y0S2C3_SALNE</name>
<organism evidence="2">
    <name type="scientific">Salmonella newport</name>
    <dbReference type="NCBI Taxonomy" id="108619"/>
    <lineage>
        <taxon>Bacteria</taxon>
        <taxon>Pseudomonadati</taxon>
        <taxon>Pseudomonadota</taxon>
        <taxon>Gammaproteobacteria</taxon>
        <taxon>Enterobacterales</taxon>
        <taxon>Enterobacteriaceae</taxon>
        <taxon>Salmonella</taxon>
    </lineage>
</organism>
<dbReference type="Gene3D" id="1.10.260.40">
    <property type="entry name" value="lambda repressor-like DNA-binding domains"/>
    <property type="match status" value="1"/>
</dbReference>
<evidence type="ECO:0000259" key="1">
    <source>
        <dbReference type="PROSITE" id="PS50943"/>
    </source>
</evidence>
<dbReference type="CDD" id="cd00093">
    <property type="entry name" value="HTH_XRE"/>
    <property type="match status" value="1"/>
</dbReference>
<dbReference type="GO" id="GO:0003677">
    <property type="term" value="F:DNA binding"/>
    <property type="evidence" value="ECO:0007669"/>
    <property type="project" value="InterPro"/>
</dbReference>
<protein>
    <submittedName>
        <fullName evidence="2">Helix-turn-helix domain-containing protein</fullName>
    </submittedName>
</protein>
<proteinExistence type="predicted"/>
<dbReference type="InterPro" id="IPR001387">
    <property type="entry name" value="Cro/C1-type_HTH"/>
</dbReference>
<dbReference type="AlphaFoldDB" id="A0A5Y0S2C3"/>
<gene>
    <name evidence="2" type="ORF">E1A34_19475</name>
</gene>
<sequence length="153" mass="17150">MEMFNVLPTRNEDAIGVLSSMLETAVFLRNSNFDRISSELIDASCEYINALKKYSQPYNHPKVKPKGADLPTDYTPYNIGNRIQMARENLDMSEDDLAEKLNIHPGDVLAWEDSTDQLPAEMIIPLANALKCDPMWLLTGESSNRQISADSGK</sequence>
<dbReference type="Pfam" id="PF01381">
    <property type="entry name" value="HTH_3"/>
    <property type="match status" value="1"/>
</dbReference>
<dbReference type="Proteomes" id="UP000839827">
    <property type="component" value="Unassembled WGS sequence"/>
</dbReference>
<dbReference type="SUPFAM" id="SSF47413">
    <property type="entry name" value="lambda repressor-like DNA-binding domains"/>
    <property type="match status" value="1"/>
</dbReference>
<accession>A0A5Y0S2C3</accession>
<dbReference type="EMBL" id="AAHYLK010000022">
    <property type="protein sequence ID" value="ECB7108218.1"/>
    <property type="molecule type" value="Genomic_DNA"/>
</dbReference>
<dbReference type="InterPro" id="IPR010982">
    <property type="entry name" value="Lambda_DNA-bd_dom_sf"/>
</dbReference>
<reference evidence="2" key="1">
    <citation type="submission" date="2019-03" db="EMBL/GenBank/DDBJ databases">
        <authorList>
            <person name="Ashton P.M."/>
            <person name="Dallman T."/>
            <person name="Nair S."/>
            <person name="De Pinna E."/>
            <person name="Peters T."/>
            <person name="Grant K."/>
        </authorList>
    </citation>
    <scope>NUCLEOTIDE SEQUENCE [LARGE SCALE GENOMIC DNA]</scope>
    <source>
        <strain evidence="2">271153</strain>
    </source>
</reference>
<evidence type="ECO:0000313" key="2">
    <source>
        <dbReference type="EMBL" id="ECB7108218.1"/>
    </source>
</evidence>
<dbReference type="PROSITE" id="PS50943">
    <property type="entry name" value="HTH_CROC1"/>
    <property type="match status" value="1"/>
</dbReference>